<evidence type="ECO:0000313" key="2">
    <source>
        <dbReference type="Proteomes" id="UP001500740"/>
    </source>
</evidence>
<reference evidence="1 2" key="1">
    <citation type="journal article" date="2019" name="Int. J. Syst. Evol. Microbiol.">
        <title>The Global Catalogue of Microorganisms (GCM) 10K type strain sequencing project: providing services to taxonomists for standard genome sequencing and annotation.</title>
        <authorList>
            <consortium name="The Broad Institute Genomics Platform"/>
            <consortium name="The Broad Institute Genome Sequencing Center for Infectious Disease"/>
            <person name="Wu L."/>
            <person name="Ma J."/>
        </authorList>
    </citation>
    <scope>NUCLEOTIDE SEQUENCE [LARGE SCALE GENOMIC DNA]</scope>
    <source>
        <strain evidence="1 2">JCM 14193</strain>
    </source>
</reference>
<accession>A0ABN1ABV0</accession>
<dbReference type="Proteomes" id="UP001500740">
    <property type="component" value="Unassembled WGS sequence"/>
</dbReference>
<evidence type="ECO:0000313" key="1">
    <source>
        <dbReference type="EMBL" id="GAA0472598.1"/>
    </source>
</evidence>
<organism evidence="1 2">
    <name type="scientific">Alkalibacillus silvisoli</name>
    <dbReference type="NCBI Taxonomy" id="392823"/>
    <lineage>
        <taxon>Bacteria</taxon>
        <taxon>Bacillati</taxon>
        <taxon>Bacillota</taxon>
        <taxon>Bacilli</taxon>
        <taxon>Bacillales</taxon>
        <taxon>Bacillaceae</taxon>
        <taxon>Alkalibacillus</taxon>
    </lineage>
</organism>
<proteinExistence type="predicted"/>
<comment type="caution">
    <text evidence="1">The sequence shown here is derived from an EMBL/GenBank/DDBJ whole genome shotgun (WGS) entry which is preliminary data.</text>
</comment>
<dbReference type="EMBL" id="BAAACZ010000034">
    <property type="protein sequence ID" value="GAA0472598.1"/>
    <property type="molecule type" value="Genomic_DNA"/>
</dbReference>
<keyword evidence="2" id="KW-1185">Reference proteome</keyword>
<protein>
    <submittedName>
        <fullName evidence="1">Uncharacterized protein</fullName>
    </submittedName>
</protein>
<name>A0ABN1ABV0_9BACI</name>
<sequence length="55" mass="6616">MNTSRMLAFDANYEHFPCHEGDEVFANGIFQFNISRMMERIHSRSLIVKRERIRI</sequence>
<gene>
    <name evidence="1" type="ORF">GCM10008935_30620</name>
</gene>